<protein>
    <submittedName>
        <fullName evidence="2">Uncharacterized protein</fullName>
    </submittedName>
</protein>
<feature type="region of interest" description="Disordered" evidence="1">
    <location>
        <begin position="193"/>
        <end position="225"/>
    </location>
</feature>
<feature type="compositionally biased region" description="Low complexity" evidence="1">
    <location>
        <begin position="20"/>
        <end position="31"/>
    </location>
</feature>
<accession>A0A9Q5HXZ0</accession>
<reference evidence="2" key="1">
    <citation type="submission" date="2016-06" db="EMBL/GenBank/DDBJ databases">
        <title>Draft Genome sequence of the fungus Inonotus baumii.</title>
        <authorList>
            <person name="Zhu H."/>
            <person name="Lin W."/>
        </authorList>
    </citation>
    <scope>NUCLEOTIDE SEQUENCE</scope>
    <source>
        <strain evidence="2">821</strain>
    </source>
</reference>
<name>A0A9Q5HXZ0_SANBA</name>
<evidence type="ECO:0000256" key="1">
    <source>
        <dbReference type="SAM" id="MobiDB-lite"/>
    </source>
</evidence>
<feature type="region of interest" description="Disordered" evidence="1">
    <location>
        <begin position="260"/>
        <end position="290"/>
    </location>
</feature>
<dbReference type="EMBL" id="LNZH02000185">
    <property type="protein sequence ID" value="OCB88077.1"/>
    <property type="molecule type" value="Genomic_DNA"/>
</dbReference>
<comment type="caution">
    <text evidence="2">The sequence shown here is derived from an EMBL/GenBank/DDBJ whole genome shotgun (WGS) entry which is preliminary data.</text>
</comment>
<organism evidence="2 3">
    <name type="scientific">Sanghuangporus baumii</name>
    <name type="common">Phellinus baumii</name>
    <dbReference type="NCBI Taxonomy" id="108892"/>
    <lineage>
        <taxon>Eukaryota</taxon>
        <taxon>Fungi</taxon>
        <taxon>Dikarya</taxon>
        <taxon>Basidiomycota</taxon>
        <taxon>Agaricomycotina</taxon>
        <taxon>Agaricomycetes</taxon>
        <taxon>Hymenochaetales</taxon>
        <taxon>Hymenochaetaceae</taxon>
        <taxon>Sanghuangporus</taxon>
    </lineage>
</organism>
<keyword evidence="3" id="KW-1185">Reference proteome</keyword>
<proteinExistence type="predicted"/>
<dbReference type="Proteomes" id="UP000757232">
    <property type="component" value="Unassembled WGS sequence"/>
</dbReference>
<feature type="region of interest" description="Disordered" evidence="1">
    <location>
        <begin position="1"/>
        <end position="32"/>
    </location>
</feature>
<evidence type="ECO:0000313" key="3">
    <source>
        <dbReference type="Proteomes" id="UP000757232"/>
    </source>
</evidence>
<feature type="region of interest" description="Disordered" evidence="1">
    <location>
        <begin position="136"/>
        <end position="158"/>
    </location>
</feature>
<dbReference type="OrthoDB" id="3261826at2759"/>
<evidence type="ECO:0000313" key="2">
    <source>
        <dbReference type="EMBL" id="OCB88077.1"/>
    </source>
</evidence>
<dbReference type="AlphaFoldDB" id="A0A9Q5HXZ0"/>
<feature type="compositionally biased region" description="Low complexity" evidence="1">
    <location>
        <begin position="317"/>
        <end position="342"/>
    </location>
</feature>
<gene>
    <name evidence="2" type="ORF">A7U60_g4864</name>
</gene>
<feature type="compositionally biased region" description="Low complexity" evidence="1">
    <location>
        <begin position="210"/>
        <end position="224"/>
    </location>
</feature>
<sequence>MSITVEPCSGNESAFPPETQSQQGSAGSSIQLPNVFVTPPEEELDTPAWCCFDADKDAQPGAFVYDDLQNQDFDYAAHAEEEIFGRGAAGHVMAEDTPGNREREDVFVMHSLMQEAEHLKERLKSLDLSAGSFSFTAPLPAEEGEDEMTYDEPSTTAPTSTTFATVEAVETEQKVKRRKSLFAFRPLSRRKSFDETSSANAISTVPPVPSASLSDADIASSGSGVMSVTQDGMDAASMRSGSSWKSSGFFSRFRLSSKKSSFSSDDARQGRKSMSASRSEEELPAAQEQEQERFIKRRFSIFELPGRRASFNSQRIPTSSSTAPSMMPSMNQSTSSLSTSSVPPTPDVATCILNSPPTSPTEKTASRRLPTLDTSFLSTMEDAHGVDNIAASLTLPASHHGIVPDSQFSLDPLHFESLQFDSDDFA</sequence>
<feature type="region of interest" description="Disordered" evidence="1">
    <location>
        <begin position="310"/>
        <end position="344"/>
    </location>
</feature>